<gene>
    <name evidence="1" type="ORF">OLC1_LOCUS8156</name>
</gene>
<proteinExistence type="predicted"/>
<protein>
    <submittedName>
        <fullName evidence="1">OLC1v1034234C1</fullName>
    </submittedName>
</protein>
<accession>A0AAV1CT98</accession>
<dbReference type="InterPro" id="IPR007750">
    <property type="entry name" value="DUF674"/>
</dbReference>
<dbReference type="AlphaFoldDB" id="A0AAV1CT98"/>
<sequence length="265" mass="29255">MAAEYKLSLKLLIDTASNRVLFAEAGKDAVDVLFHMLTLPMGTVIRLLSKQQMVGSLGNLYESIENLRERYIQPNQSKDSLLKPRAPINATFSNPLLSLPPEDLESSGFVGYRCNSGHMYFCDDPHGVCPQCRNPMSYKMTYVAPPPLSKLQNGAEDLEGSGGFVKGLVTYMVMDDLVVKPMSTISSIALLHKLNVKDIDALEEREVDLGINEALNLLKASLASKEVLTTVFLGNSPADHLFDYDVALYSPTHDLKRPRPSSPEH</sequence>
<evidence type="ECO:0000313" key="1">
    <source>
        <dbReference type="EMBL" id="CAI9097752.1"/>
    </source>
</evidence>
<reference evidence="1" key="1">
    <citation type="submission" date="2023-03" db="EMBL/GenBank/DDBJ databases">
        <authorList>
            <person name="Julca I."/>
        </authorList>
    </citation>
    <scope>NUCLEOTIDE SEQUENCE</scope>
</reference>
<dbReference type="EMBL" id="OX459120">
    <property type="protein sequence ID" value="CAI9097752.1"/>
    <property type="molecule type" value="Genomic_DNA"/>
</dbReference>
<evidence type="ECO:0000313" key="2">
    <source>
        <dbReference type="Proteomes" id="UP001161247"/>
    </source>
</evidence>
<dbReference type="Pfam" id="PF05056">
    <property type="entry name" value="DUF674"/>
    <property type="match status" value="1"/>
</dbReference>
<name>A0AAV1CT98_OLDCO</name>
<dbReference type="PANTHER" id="PTHR33103:SF19">
    <property type="entry name" value="OS09G0544700 PROTEIN"/>
    <property type="match status" value="1"/>
</dbReference>
<organism evidence="1 2">
    <name type="scientific">Oldenlandia corymbosa var. corymbosa</name>
    <dbReference type="NCBI Taxonomy" id="529605"/>
    <lineage>
        <taxon>Eukaryota</taxon>
        <taxon>Viridiplantae</taxon>
        <taxon>Streptophyta</taxon>
        <taxon>Embryophyta</taxon>
        <taxon>Tracheophyta</taxon>
        <taxon>Spermatophyta</taxon>
        <taxon>Magnoliopsida</taxon>
        <taxon>eudicotyledons</taxon>
        <taxon>Gunneridae</taxon>
        <taxon>Pentapetalae</taxon>
        <taxon>asterids</taxon>
        <taxon>lamiids</taxon>
        <taxon>Gentianales</taxon>
        <taxon>Rubiaceae</taxon>
        <taxon>Rubioideae</taxon>
        <taxon>Spermacoceae</taxon>
        <taxon>Hedyotis-Oldenlandia complex</taxon>
        <taxon>Oldenlandia</taxon>
    </lineage>
</organism>
<keyword evidence="2" id="KW-1185">Reference proteome</keyword>
<dbReference type="PANTHER" id="PTHR33103">
    <property type="entry name" value="OS01G0153900 PROTEIN"/>
    <property type="match status" value="1"/>
</dbReference>
<dbReference type="Proteomes" id="UP001161247">
    <property type="component" value="Chromosome 3"/>
</dbReference>